<dbReference type="InterPro" id="IPR035917">
    <property type="entry name" value="YjbQ-like_sf"/>
</dbReference>
<dbReference type="PIRSF" id="PIRSF004681">
    <property type="entry name" value="UCP004681"/>
    <property type="match status" value="1"/>
</dbReference>
<accession>V4CCZ8</accession>
<evidence type="ECO:0008006" key="4">
    <source>
        <dbReference type="Google" id="ProtNLM"/>
    </source>
</evidence>
<proteinExistence type="inferred from homology"/>
<dbReference type="HOGENOM" id="CLU_096980_0_2_1"/>
<comment type="similarity">
    <text evidence="1">Belongs to the UPF0047 family.</text>
</comment>
<evidence type="ECO:0000313" key="3">
    <source>
        <dbReference type="Proteomes" id="UP000030746"/>
    </source>
</evidence>
<keyword evidence="3" id="KW-1185">Reference proteome</keyword>
<dbReference type="OMA" id="TWQGIFF"/>
<evidence type="ECO:0000313" key="2">
    <source>
        <dbReference type="EMBL" id="ESO99789.1"/>
    </source>
</evidence>
<sequence>SLWFQREFSLGSKKRGCHKVTDEIVSNLPEIQQYKMGLLNIHIKHTSASIVLNECWDSDVRVDMEMMLNKLVPQGLPYKHSCEGPDDMPAHVKAALLGSSVTIPISDGQLNMGTWQGIWLCEHRDRA</sequence>
<evidence type="ECO:0000256" key="1">
    <source>
        <dbReference type="ARBA" id="ARBA00005534"/>
    </source>
</evidence>
<gene>
    <name evidence="2" type="ORF">LOTGIDRAFT_97744</name>
</gene>
<dbReference type="Gene3D" id="2.60.120.460">
    <property type="entry name" value="YjbQ-like"/>
    <property type="match status" value="1"/>
</dbReference>
<dbReference type="PROSITE" id="PS01314">
    <property type="entry name" value="UPF0047"/>
    <property type="match status" value="1"/>
</dbReference>
<dbReference type="PANTHER" id="PTHR30615:SF8">
    <property type="entry name" value="UPF0047 PROTEIN C4A8.02C"/>
    <property type="match status" value="1"/>
</dbReference>
<dbReference type="SUPFAM" id="SSF111038">
    <property type="entry name" value="YjbQ-like"/>
    <property type="match status" value="1"/>
</dbReference>
<dbReference type="STRING" id="225164.V4CCZ8"/>
<reference evidence="2 3" key="1">
    <citation type="journal article" date="2013" name="Nature">
        <title>Insights into bilaterian evolution from three spiralian genomes.</title>
        <authorList>
            <person name="Simakov O."/>
            <person name="Marletaz F."/>
            <person name="Cho S.J."/>
            <person name="Edsinger-Gonzales E."/>
            <person name="Havlak P."/>
            <person name="Hellsten U."/>
            <person name="Kuo D.H."/>
            <person name="Larsson T."/>
            <person name="Lv J."/>
            <person name="Arendt D."/>
            <person name="Savage R."/>
            <person name="Osoegawa K."/>
            <person name="de Jong P."/>
            <person name="Grimwood J."/>
            <person name="Chapman J.A."/>
            <person name="Shapiro H."/>
            <person name="Aerts A."/>
            <person name="Otillar R.P."/>
            <person name="Terry A.Y."/>
            <person name="Boore J.L."/>
            <person name="Grigoriev I.V."/>
            <person name="Lindberg D.R."/>
            <person name="Seaver E.C."/>
            <person name="Weisblat D.A."/>
            <person name="Putnam N.H."/>
            <person name="Rokhsar D.S."/>
        </authorList>
    </citation>
    <scope>NUCLEOTIDE SEQUENCE [LARGE SCALE GENOMIC DNA]</scope>
</reference>
<dbReference type="CTD" id="20253180"/>
<dbReference type="RefSeq" id="XP_009049498.1">
    <property type="nucleotide sequence ID" value="XM_009051250.1"/>
</dbReference>
<dbReference type="OrthoDB" id="10255963at2759"/>
<dbReference type="Proteomes" id="UP000030746">
    <property type="component" value="Unassembled WGS sequence"/>
</dbReference>
<dbReference type="AlphaFoldDB" id="V4CCZ8"/>
<dbReference type="Pfam" id="PF01894">
    <property type="entry name" value="YjbQ"/>
    <property type="match status" value="1"/>
</dbReference>
<dbReference type="KEGG" id="lgi:LOTGIDRAFT_97744"/>
<dbReference type="InterPro" id="IPR001602">
    <property type="entry name" value="UPF0047_YjbQ-like"/>
</dbReference>
<dbReference type="PANTHER" id="PTHR30615">
    <property type="entry name" value="UNCHARACTERIZED PROTEIN YJBQ-RELATED"/>
    <property type="match status" value="1"/>
</dbReference>
<feature type="non-terminal residue" evidence="2">
    <location>
        <position position="127"/>
    </location>
</feature>
<dbReference type="NCBIfam" id="TIGR00149">
    <property type="entry name" value="TIGR00149_YjbQ"/>
    <property type="match status" value="1"/>
</dbReference>
<feature type="non-terminal residue" evidence="2">
    <location>
        <position position="1"/>
    </location>
</feature>
<name>V4CCZ8_LOTGI</name>
<protein>
    <recommendedName>
        <fullName evidence="4">Secondary thiamine-phosphate synthase enzyme</fullName>
    </recommendedName>
</protein>
<dbReference type="GeneID" id="20253180"/>
<dbReference type="EMBL" id="KB200907">
    <property type="protein sequence ID" value="ESO99789.1"/>
    <property type="molecule type" value="Genomic_DNA"/>
</dbReference>
<organism evidence="2 3">
    <name type="scientific">Lottia gigantea</name>
    <name type="common">Giant owl limpet</name>
    <dbReference type="NCBI Taxonomy" id="225164"/>
    <lineage>
        <taxon>Eukaryota</taxon>
        <taxon>Metazoa</taxon>
        <taxon>Spiralia</taxon>
        <taxon>Lophotrochozoa</taxon>
        <taxon>Mollusca</taxon>
        <taxon>Gastropoda</taxon>
        <taxon>Patellogastropoda</taxon>
        <taxon>Lottioidea</taxon>
        <taxon>Lottiidae</taxon>
        <taxon>Lottia</taxon>
    </lineage>
</organism>